<sequence length="403" mass="44606">MSTNSEEREAAPQPSPQSVPPPQLQQQEEANVEEMTGVGAGDAAVEEVAVVPPPQRQEEEEEDEQQQTKEEQLQVAPQEEQHDEERGMQGIVEVEGNIDTKLGTVLGAHPTPQNRKGGSTTKEGDAETLSTATDTRFQMSKTLPPLTALSLPEKGVGFESRTRERSNRLFKMRSYDSSTGKGFYASGNSAPFRTMNSLSPNEDYLAFRTRNGVSSNYRGPIFAVEDLYVMCAECGSPVDPVTRVPAGKLFFHPQCISCKLCGRNDIADAYFRAMSNGAICSECASKGFAWFLPREAAAARGIIPGAFVGKLDETVRLYDLKKNLQPINHPTLAGAIPPTLVLGRLFDHREQNTRKHVLIQRQQYYTQNDNNIICLPPEGSRAYSRATSASRHRWKKDEMPKLM</sequence>
<keyword evidence="2 3" id="KW-0862">Zinc</keyword>
<evidence type="ECO:0000259" key="5">
    <source>
        <dbReference type="PROSITE" id="PS50023"/>
    </source>
</evidence>
<evidence type="ECO:0000256" key="2">
    <source>
        <dbReference type="ARBA" id="ARBA00022833"/>
    </source>
</evidence>
<dbReference type="SMART" id="SM00132">
    <property type="entry name" value="LIM"/>
    <property type="match status" value="1"/>
</dbReference>
<dbReference type="InterPro" id="IPR001781">
    <property type="entry name" value="Znf_LIM"/>
</dbReference>
<proteinExistence type="predicted"/>
<dbReference type="GO" id="GO:0046872">
    <property type="term" value="F:metal ion binding"/>
    <property type="evidence" value="ECO:0007669"/>
    <property type="project" value="UniProtKB-KW"/>
</dbReference>
<keyword evidence="1 3" id="KW-0479">Metal-binding</keyword>
<dbReference type="OrthoDB" id="249790at2759"/>
<dbReference type="AlphaFoldDB" id="K2NCB2"/>
<evidence type="ECO:0000313" key="6">
    <source>
        <dbReference type="EMBL" id="EKF26657.1"/>
    </source>
</evidence>
<name>K2NCB2_TRYCR</name>
<dbReference type="Proteomes" id="UP000007350">
    <property type="component" value="Unassembled WGS sequence"/>
</dbReference>
<reference evidence="6 7" key="1">
    <citation type="journal article" date="2012" name="BMC Genomics">
        <title>Comparative genomic analysis of human infective Trypanosoma cruzi lineages with the bat-restricted subspecies T. cruzi marinkellei.</title>
        <authorList>
            <person name="Franzen O."/>
            <person name="Talavera-Lopez C."/>
            <person name="Ochaya S."/>
            <person name="Butler C.E."/>
            <person name="Messenger L.A."/>
            <person name="Lewis M.D."/>
            <person name="Llewellyn M.S."/>
            <person name="Marinkelle C.J."/>
            <person name="Tyler K.M."/>
            <person name="Miles M.A."/>
            <person name="Andersson B."/>
        </authorList>
    </citation>
    <scope>NUCLEOTIDE SEQUENCE [LARGE SCALE GENOMIC DNA]</scope>
    <source>
        <strain evidence="6 7">B7</strain>
    </source>
</reference>
<feature type="compositionally biased region" description="Basic and acidic residues" evidence="4">
    <location>
        <begin position="1"/>
        <end position="10"/>
    </location>
</feature>
<evidence type="ECO:0000256" key="4">
    <source>
        <dbReference type="SAM" id="MobiDB-lite"/>
    </source>
</evidence>
<dbReference type="EMBL" id="AHKC01020218">
    <property type="protein sequence ID" value="EKF26657.1"/>
    <property type="molecule type" value="Genomic_DNA"/>
</dbReference>
<evidence type="ECO:0000313" key="7">
    <source>
        <dbReference type="Proteomes" id="UP000007350"/>
    </source>
</evidence>
<accession>K2NCB2</accession>
<evidence type="ECO:0000256" key="3">
    <source>
        <dbReference type="PROSITE-ProRule" id="PRU00125"/>
    </source>
</evidence>
<feature type="compositionally biased region" description="Polar residues" evidence="4">
    <location>
        <begin position="111"/>
        <end position="121"/>
    </location>
</feature>
<organism evidence="6 7">
    <name type="scientific">Trypanosoma cruzi marinkellei</name>
    <dbReference type="NCBI Taxonomy" id="85056"/>
    <lineage>
        <taxon>Eukaryota</taxon>
        <taxon>Discoba</taxon>
        <taxon>Euglenozoa</taxon>
        <taxon>Kinetoplastea</taxon>
        <taxon>Metakinetoplastina</taxon>
        <taxon>Trypanosomatida</taxon>
        <taxon>Trypanosomatidae</taxon>
        <taxon>Trypanosoma</taxon>
        <taxon>Schizotrypanum</taxon>
    </lineage>
</organism>
<gene>
    <name evidence="6" type="ORF">MOQ_009643</name>
</gene>
<feature type="compositionally biased region" description="Pro residues" evidence="4">
    <location>
        <begin position="13"/>
        <end position="23"/>
    </location>
</feature>
<keyword evidence="7" id="KW-1185">Reference proteome</keyword>
<protein>
    <recommendedName>
        <fullName evidence="5">LIM zinc-binding domain-containing protein</fullName>
    </recommendedName>
</protein>
<comment type="caution">
    <text evidence="6">The sequence shown here is derived from an EMBL/GenBank/DDBJ whole genome shotgun (WGS) entry which is preliminary data.</text>
</comment>
<dbReference type="PROSITE" id="PS50023">
    <property type="entry name" value="LIM_DOMAIN_2"/>
    <property type="match status" value="1"/>
</dbReference>
<feature type="domain" description="LIM zinc-binding" evidence="5">
    <location>
        <begin position="229"/>
        <end position="290"/>
    </location>
</feature>
<feature type="region of interest" description="Disordered" evidence="4">
    <location>
        <begin position="1"/>
        <end position="87"/>
    </location>
</feature>
<feature type="region of interest" description="Disordered" evidence="4">
    <location>
        <begin position="103"/>
        <end position="132"/>
    </location>
</feature>
<evidence type="ECO:0000256" key="1">
    <source>
        <dbReference type="ARBA" id="ARBA00022723"/>
    </source>
</evidence>
<dbReference type="Gene3D" id="2.10.110.10">
    <property type="entry name" value="Cysteine Rich Protein"/>
    <property type="match status" value="1"/>
</dbReference>
<keyword evidence="3" id="KW-0440">LIM domain</keyword>